<dbReference type="PROSITE" id="PS51482">
    <property type="entry name" value="DEGV"/>
    <property type="match status" value="1"/>
</dbReference>
<dbReference type="InterPro" id="IPR050270">
    <property type="entry name" value="DegV_domain_contain"/>
</dbReference>
<dbReference type="InterPro" id="IPR003797">
    <property type="entry name" value="DegV"/>
</dbReference>
<proteinExistence type="predicted"/>
<dbReference type="Gene3D" id="3.30.1180.10">
    <property type="match status" value="1"/>
</dbReference>
<dbReference type="SUPFAM" id="SSF82549">
    <property type="entry name" value="DAK1/DegV-like"/>
    <property type="match status" value="1"/>
</dbReference>
<keyword evidence="1" id="KW-0446">Lipid-binding</keyword>
<dbReference type="GO" id="GO:0008289">
    <property type="term" value="F:lipid binding"/>
    <property type="evidence" value="ECO:0007669"/>
    <property type="project" value="UniProtKB-KW"/>
</dbReference>
<name>A0A846TT73_9MOLU</name>
<dbReference type="NCBIfam" id="TIGR00762">
    <property type="entry name" value="DegV"/>
    <property type="match status" value="1"/>
</dbReference>
<dbReference type="Pfam" id="PF02645">
    <property type="entry name" value="DegV"/>
    <property type="match status" value="1"/>
</dbReference>
<evidence type="ECO:0000256" key="1">
    <source>
        <dbReference type="ARBA" id="ARBA00023121"/>
    </source>
</evidence>
<reference evidence="2 3" key="1">
    <citation type="submission" date="2020-04" db="EMBL/GenBank/DDBJ databases">
        <title>Complete genome sequence of Spiroplasma platyhelix ATCC 51748, an insect isolate.</title>
        <authorList>
            <person name="Green E.A."/>
            <person name="Klassen J.L."/>
        </authorList>
    </citation>
    <scope>NUCLEOTIDE SEQUENCE [LARGE SCALE GENOMIC DNA]</scope>
    <source>
        <strain evidence="2 3">PALS-1</strain>
    </source>
</reference>
<dbReference type="InterPro" id="IPR043168">
    <property type="entry name" value="DegV_C"/>
</dbReference>
<dbReference type="PANTHER" id="PTHR33434">
    <property type="entry name" value="DEGV DOMAIN-CONTAINING PROTEIN DR_1986-RELATED"/>
    <property type="match status" value="1"/>
</dbReference>
<evidence type="ECO:0000313" key="2">
    <source>
        <dbReference type="EMBL" id="NKE38705.1"/>
    </source>
</evidence>
<protein>
    <submittedName>
        <fullName evidence="2">DegV family protein</fullName>
    </submittedName>
</protein>
<comment type="caution">
    <text evidence="2">The sequence shown here is derived from an EMBL/GenBank/DDBJ whole genome shotgun (WGS) entry which is preliminary data.</text>
</comment>
<dbReference type="AlphaFoldDB" id="A0A846TT73"/>
<gene>
    <name evidence="2" type="ORF">HER12_02920</name>
</gene>
<dbReference type="EMBL" id="JAAVVK010000002">
    <property type="protein sequence ID" value="NKE38705.1"/>
    <property type="molecule type" value="Genomic_DNA"/>
</dbReference>
<dbReference type="Proteomes" id="UP000584587">
    <property type="component" value="Unassembled WGS sequence"/>
</dbReference>
<dbReference type="RefSeq" id="WP_168105176.1">
    <property type="nucleotide sequence ID" value="NZ_CP051215.1"/>
</dbReference>
<organism evidence="2 3">
    <name type="scientific">Spiroplasma platyhelix PALS-1</name>
    <dbReference type="NCBI Taxonomy" id="1276218"/>
    <lineage>
        <taxon>Bacteria</taxon>
        <taxon>Bacillati</taxon>
        <taxon>Mycoplasmatota</taxon>
        <taxon>Mollicutes</taxon>
        <taxon>Entomoplasmatales</taxon>
        <taxon>Spiroplasmataceae</taxon>
        <taxon>Spiroplasma</taxon>
    </lineage>
</organism>
<accession>A0A846TT73</accession>
<sequence>MKKKIGIVTDSSSGLTVKDFEEMPDIGFCPLLISFNDDETFDDDPRTFKQEEFIERITTKKQLAKTSQTPLGRTIEIWEEMLKKFEKLIFIPLSKGLSGQYSTASVLAKEPNFKNKVYVFDSNGVSIINYLLVKKAYKMAEVKENNVNAILSALRNIRDNYIAFILPNDMSYLARGGRITKSAAGLSKLLKIKPILTFDGTIDKFDTTRTWKKAVNKALNEILKFHKLNKNNTTLYVVDAFANPTLLNETKSYIENYEFSNVEYSKLSNVIAAHTGLDTFAFISFNINEKINL</sequence>
<keyword evidence="3" id="KW-1185">Reference proteome</keyword>
<dbReference type="Gene3D" id="3.40.50.10170">
    <property type="match status" value="1"/>
</dbReference>
<evidence type="ECO:0000313" key="3">
    <source>
        <dbReference type="Proteomes" id="UP000584587"/>
    </source>
</evidence>
<dbReference type="PANTHER" id="PTHR33434:SF2">
    <property type="entry name" value="FATTY ACID-BINDING PROTEIN TM_1468"/>
    <property type="match status" value="1"/>
</dbReference>